<dbReference type="PROSITE" id="PS50994">
    <property type="entry name" value="INTEGRASE"/>
    <property type="match status" value="1"/>
</dbReference>
<keyword evidence="4" id="KW-1185">Reference proteome</keyword>
<dbReference type="SUPFAM" id="SSF53098">
    <property type="entry name" value="Ribonuclease H-like"/>
    <property type="match status" value="1"/>
</dbReference>
<sequence>MLLVNDVLEYVGAGAHQIRVLWISNKGDNAVTFEIGNPKALPVLVKLEVLLEEVGEGKLKIIPDPYLSAASPNSASDKAKSKRDHNWSLIKDVVNDVPAVFVKTKRHKLVSEAAEKNSLSHVGFYRLMRRYWQRGQTINALLPDYRHSGGKGKQRFASPSSVKRGRPVKFGSLPGMNIDENLKEIFRIAVQRKYARINGRFSISAAYDDMIKEFFSDVIVDENDEEIVSLQRQYQESGPPTYTQFYYWMTQEVDVLNIRRKRVGDKAYSKDMRGLPGTSAAEVWGPGARYQIDATLADVYIVSALDRRKVVGRPVIYVVVDVFSRMVVGLYVGIEGPSWVTAMMALANAATDKVEYCAKYDIPIEEADWPCKALPAVLLGDRGEIASHNIETLEKSFNVFVENAAPYRADWKGIVERQFNTIPLSFKPYAPGYVQPQPRQRGERDHRLDAKLNLHEFTQIVITSVLAYNNNHEIKGYDRSAGLVRDGVLAIPIDMWEWGCQNASGVMRSYPAEAVQFALMPTAQATVTVHGIKIFDLYYVSREVLADKWLDRARQSGEWKVTISYDPRSADTIYLHYPKAVGGFVVCSLSERSRAYKSGSFWESGQSFEDLKIASANNRVKRADAKSTRSKRIQDIVKKATDQTEAAAASAGDISDGKILKSIVKNRAEERRNNRLSESFKLGEKNILDTGKVLDFPKSNKADYSSPNISELISGFEDDSDE</sequence>
<feature type="region of interest" description="Disordered" evidence="1">
    <location>
        <begin position="698"/>
        <end position="722"/>
    </location>
</feature>
<reference evidence="3 4" key="1">
    <citation type="submission" date="2024-01" db="EMBL/GenBank/DDBJ databases">
        <title>Unpublished Manusciprt.</title>
        <authorList>
            <person name="Duman M."/>
            <person name="Valdes E.G."/>
            <person name="Ajmi N."/>
            <person name="Altun S."/>
            <person name="Saticioglu I.B."/>
        </authorList>
    </citation>
    <scope>NUCLEOTIDE SEQUENCE [LARGE SCALE GENOMIC DNA]</scope>
    <source>
        <strain evidence="3 4">148P</strain>
    </source>
</reference>
<evidence type="ECO:0000259" key="2">
    <source>
        <dbReference type="PROSITE" id="PS50994"/>
    </source>
</evidence>
<feature type="domain" description="Integrase catalytic" evidence="2">
    <location>
        <begin position="282"/>
        <end position="493"/>
    </location>
</feature>
<dbReference type="InterPro" id="IPR001584">
    <property type="entry name" value="Integrase_cat-core"/>
</dbReference>
<dbReference type="Proteomes" id="UP001335100">
    <property type="component" value="Unassembled WGS sequence"/>
</dbReference>
<dbReference type="InterPro" id="IPR012337">
    <property type="entry name" value="RNaseH-like_sf"/>
</dbReference>
<evidence type="ECO:0000256" key="1">
    <source>
        <dbReference type="SAM" id="MobiDB-lite"/>
    </source>
</evidence>
<dbReference type="RefSeq" id="WP_330075033.1">
    <property type="nucleotide sequence ID" value="NZ_JAZDQJ010000013.1"/>
</dbReference>
<evidence type="ECO:0000313" key="3">
    <source>
        <dbReference type="EMBL" id="MEE1934257.1"/>
    </source>
</evidence>
<organism evidence="3 4">
    <name type="scientific">Pseudomonas ulcerans</name>
    <dbReference type="NCBI Taxonomy" id="3115852"/>
    <lineage>
        <taxon>Bacteria</taxon>
        <taxon>Pseudomonadati</taxon>
        <taxon>Pseudomonadota</taxon>
        <taxon>Gammaproteobacteria</taxon>
        <taxon>Pseudomonadales</taxon>
        <taxon>Pseudomonadaceae</taxon>
        <taxon>Pseudomonas</taxon>
    </lineage>
</organism>
<evidence type="ECO:0000313" key="4">
    <source>
        <dbReference type="Proteomes" id="UP001335100"/>
    </source>
</evidence>
<name>A0ABU7HRU1_9PSED</name>
<accession>A0ABU7HRU1</accession>
<dbReference type="InterPro" id="IPR015378">
    <property type="entry name" value="Transposase-like_Mu_C"/>
</dbReference>
<feature type="compositionally biased region" description="Polar residues" evidence="1">
    <location>
        <begin position="702"/>
        <end position="711"/>
    </location>
</feature>
<protein>
    <submittedName>
        <fullName evidence="3">Mu transposase C-terminal domain-containing protein</fullName>
    </submittedName>
</protein>
<gene>
    <name evidence="3" type="ORF">V0R50_13570</name>
</gene>
<dbReference type="Pfam" id="PF09299">
    <property type="entry name" value="Mu-transpos_C"/>
    <property type="match status" value="1"/>
</dbReference>
<comment type="caution">
    <text evidence="3">The sequence shown here is derived from an EMBL/GenBank/DDBJ whole genome shotgun (WGS) entry which is preliminary data.</text>
</comment>
<dbReference type="InterPro" id="IPR036397">
    <property type="entry name" value="RNaseH_sf"/>
</dbReference>
<dbReference type="Gene3D" id="3.30.420.10">
    <property type="entry name" value="Ribonuclease H-like superfamily/Ribonuclease H"/>
    <property type="match status" value="1"/>
</dbReference>
<dbReference type="EMBL" id="JAZDQJ010000013">
    <property type="protein sequence ID" value="MEE1934257.1"/>
    <property type="molecule type" value="Genomic_DNA"/>
</dbReference>
<proteinExistence type="predicted"/>